<proteinExistence type="predicted"/>
<gene>
    <name evidence="1" type="ORF">A3D78_04360</name>
</gene>
<evidence type="ECO:0000313" key="1">
    <source>
        <dbReference type="EMBL" id="OGG19083.1"/>
    </source>
</evidence>
<dbReference type="SUPFAM" id="SSF143011">
    <property type="entry name" value="RelE-like"/>
    <property type="match status" value="1"/>
</dbReference>
<protein>
    <recommendedName>
        <fullName evidence="3">Plasmid stabilization protein</fullName>
    </recommendedName>
</protein>
<organism evidence="1 2">
    <name type="scientific">Candidatus Gottesmanbacteria bacterium RIFCSPHIGHO2_02_FULL_39_14</name>
    <dbReference type="NCBI Taxonomy" id="1798383"/>
    <lineage>
        <taxon>Bacteria</taxon>
        <taxon>Candidatus Gottesmaniibacteriota</taxon>
    </lineage>
</organism>
<reference evidence="1 2" key="1">
    <citation type="journal article" date="2016" name="Nat. Commun.">
        <title>Thousands of microbial genomes shed light on interconnected biogeochemical processes in an aquifer system.</title>
        <authorList>
            <person name="Anantharaman K."/>
            <person name="Brown C.T."/>
            <person name="Hug L.A."/>
            <person name="Sharon I."/>
            <person name="Castelle C.J."/>
            <person name="Probst A.J."/>
            <person name="Thomas B.C."/>
            <person name="Singh A."/>
            <person name="Wilkins M.J."/>
            <person name="Karaoz U."/>
            <person name="Brodie E.L."/>
            <person name="Williams K.H."/>
            <person name="Hubbard S.S."/>
            <person name="Banfield J.F."/>
        </authorList>
    </citation>
    <scope>NUCLEOTIDE SEQUENCE [LARGE SCALE GENOMIC DNA]</scope>
</reference>
<evidence type="ECO:0008006" key="3">
    <source>
        <dbReference type="Google" id="ProtNLM"/>
    </source>
</evidence>
<name>A0A1F6A305_9BACT</name>
<sequence length="87" mass="10381">MRIFLSSSYIRAYKRKIRKNSQRAVTIKEKIKVFQTNPTNPILSLHKLKDEKQDVWSFSLERNLRILFVHIPEGVLFIHIGTHDEVY</sequence>
<evidence type="ECO:0000313" key="2">
    <source>
        <dbReference type="Proteomes" id="UP000176253"/>
    </source>
</evidence>
<dbReference type="STRING" id="1798383.A3D78_04360"/>
<dbReference type="AlphaFoldDB" id="A0A1F6A305"/>
<dbReference type="Gene3D" id="3.30.2310.20">
    <property type="entry name" value="RelE-like"/>
    <property type="match status" value="1"/>
</dbReference>
<comment type="caution">
    <text evidence="1">The sequence shown here is derived from an EMBL/GenBank/DDBJ whole genome shotgun (WGS) entry which is preliminary data.</text>
</comment>
<dbReference type="InterPro" id="IPR035093">
    <property type="entry name" value="RelE/ParE_toxin_dom_sf"/>
</dbReference>
<dbReference type="EMBL" id="MFJM01000006">
    <property type="protein sequence ID" value="OGG19083.1"/>
    <property type="molecule type" value="Genomic_DNA"/>
</dbReference>
<dbReference type="Proteomes" id="UP000176253">
    <property type="component" value="Unassembled WGS sequence"/>
</dbReference>
<accession>A0A1F6A305</accession>